<comment type="caution">
    <text evidence="8">The sequence shown here is derived from an EMBL/GenBank/DDBJ whole genome shotgun (WGS) entry which is preliminary data.</text>
</comment>
<feature type="transmembrane region" description="Helical" evidence="7">
    <location>
        <begin position="204"/>
        <end position="226"/>
    </location>
</feature>
<name>A0A414M7T4_9BACE</name>
<evidence type="ECO:0000313" key="8">
    <source>
        <dbReference type="EMBL" id="RHF06603.1"/>
    </source>
</evidence>
<evidence type="ECO:0000256" key="2">
    <source>
        <dbReference type="ARBA" id="ARBA00007430"/>
    </source>
</evidence>
<dbReference type="Proteomes" id="UP000283538">
    <property type="component" value="Unassembled WGS sequence"/>
</dbReference>
<evidence type="ECO:0000256" key="5">
    <source>
        <dbReference type="ARBA" id="ARBA00022989"/>
    </source>
</evidence>
<accession>A0A414M7T4</accession>
<dbReference type="PANTHER" id="PTHR30250:SF10">
    <property type="entry name" value="LIPOPOLYSACCHARIDE BIOSYNTHESIS PROTEIN WZXC"/>
    <property type="match status" value="1"/>
</dbReference>
<dbReference type="AlphaFoldDB" id="A0A414M7T4"/>
<feature type="transmembrane region" description="Helical" evidence="7">
    <location>
        <begin position="413"/>
        <end position="434"/>
    </location>
</feature>
<dbReference type="InterPro" id="IPR050833">
    <property type="entry name" value="Poly_Biosynth_Transport"/>
</dbReference>
<protein>
    <submittedName>
        <fullName evidence="8">Lipopolysaccharide biosynthesis protein</fullName>
    </submittedName>
</protein>
<evidence type="ECO:0000256" key="1">
    <source>
        <dbReference type="ARBA" id="ARBA00004651"/>
    </source>
</evidence>
<feature type="transmembrane region" description="Helical" evidence="7">
    <location>
        <begin position="81"/>
        <end position="100"/>
    </location>
</feature>
<keyword evidence="4 7" id="KW-0812">Transmembrane</keyword>
<gene>
    <name evidence="8" type="ORF">DW701_12970</name>
</gene>
<dbReference type="Pfam" id="PF13440">
    <property type="entry name" value="Polysacc_synt_3"/>
    <property type="match status" value="1"/>
</dbReference>
<feature type="transmembrane region" description="Helical" evidence="7">
    <location>
        <begin position="151"/>
        <end position="166"/>
    </location>
</feature>
<dbReference type="CDD" id="cd13127">
    <property type="entry name" value="MATE_tuaB_like"/>
    <property type="match status" value="1"/>
</dbReference>
<feature type="transmembrane region" description="Helical" evidence="7">
    <location>
        <begin position="440"/>
        <end position="459"/>
    </location>
</feature>
<evidence type="ECO:0000313" key="9">
    <source>
        <dbReference type="Proteomes" id="UP000283538"/>
    </source>
</evidence>
<dbReference type="GO" id="GO:0005886">
    <property type="term" value="C:plasma membrane"/>
    <property type="evidence" value="ECO:0007669"/>
    <property type="project" value="UniProtKB-SubCell"/>
</dbReference>
<sequence length="481" mass="54084">MHNYINNQTVESVIWSAVERFSVQAIQFVLTIILARLISPAEFGLIAMLGIFMQVAQSFVDSGFSNALIQKRNRTEADFSTVFYFNCIISIVTYIALYIAASHIAQFYDEPILENICKWIGVNLIIQGVAVVQVAKLTIDLNFKTQAKSSLVAITISGILGVYLAYNGYGVWALVIQSLLNTFINTLLLFFFTKWKPTLEFSLLSLKSMFAFGSKLLISGLLHTIYTNLYSLVIGRKYNAIDVGYYNQSNQIARFPSISLMAIITRALYPIQCKNQDNNQLLQQSFLRYLRMSCFLVFTVMAGIASLSEPLVLFLLTDKWSAITPILNILCIGYMFTAITVLNNQILNVKGRSDLYLKVEIIKKIVGIAILIVTAPLGIMIISFGILLYNICDMLLVIYFSKNIIHIGYIKQAKAVIPITITILVAGFLTYIYVNSVDNLYIQLFGGVALYLLSIIVFCKLFKVPDIIVICDIIRGFKERK</sequence>
<keyword evidence="6 7" id="KW-0472">Membrane</keyword>
<dbReference type="EMBL" id="QSLA01000015">
    <property type="protein sequence ID" value="RHF06603.1"/>
    <property type="molecule type" value="Genomic_DNA"/>
</dbReference>
<feature type="transmembrane region" description="Helical" evidence="7">
    <location>
        <begin position="320"/>
        <end position="343"/>
    </location>
</feature>
<evidence type="ECO:0000256" key="4">
    <source>
        <dbReference type="ARBA" id="ARBA00022692"/>
    </source>
</evidence>
<feature type="transmembrane region" description="Helical" evidence="7">
    <location>
        <begin position="289"/>
        <end position="308"/>
    </location>
</feature>
<organism evidence="8 9">
    <name type="scientific">Bacteroides eggerthii</name>
    <dbReference type="NCBI Taxonomy" id="28111"/>
    <lineage>
        <taxon>Bacteria</taxon>
        <taxon>Pseudomonadati</taxon>
        <taxon>Bacteroidota</taxon>
        <taxon>Bacteroidia</taxon>
        <taxon>Bacteroidales</taxon>
        <taxon>Bacteroidaceae</taxon>
        <taxon>Bacteroides</taxon>
    </lineage>
</organism>
<dbReference type="RefSeq" id="WP_118226175.1">
    <property type="nucleotide sequence ID" value="NZ_JAQECU010000001.1"/>
</dbReference>
<keyword evidence="5 7" id="KW-1133">Transmembrane helix</keyword>
<evidence type="ECO:0000256" key="3">
    <source>
        <dbReference type="ARBA" id="ARBA00022475"/>
    </source>
</evidence>
<evidence type="ECO:0000256" key="6">
    <source>
        <dbReference type="ARBA" id="ARBA00023136"/>
    </source>
</evidence>
<comment type="subcellular location">
    <subcellularLocation>
        <location evidence="1">Cell membrane</location>
        <topology evidence="1">Multi-pass membrane protein</topology>
    </subcellularLocation>
</comment>
<comment type="similarity">
    <text evidence="2">Belongs to the polysaccharide synthase family.</text>
</comment>
<keyword evidence="3" id="KW-1003">Cell membrane</keyword>
<dbReference type="PANTHER" id="PTHR30250">
    <property type="entry name" value="PST FAMILY PREDICTED COLANIC ACID TRANSPORTER"/>
    <property type="match status" value="1"/>
</dbReference>
<evidence type="ECO:0000256" key="7">
    <source>
        <dbReference type="SAM" id="Phobius"/>
    </source>
</evidence>
<proteinExistence type="inferred from homology"/>
<reference evidence="8 9" key="1">
    <citation type="submission" date="2018-08" db="EMBL/GenBank/DDBJ databases">
        <title>A genome reference for cultivated species of the human gut microbiota.</title>
        <authorList>
            <person name="Zou Y."/>
            <person name="Xue W."/>
            <person name="Luo G."/>
        </authorList>
    </citation>
    <scope>NUCLEOTIDE SEQUENCE [LARGE SCALE GENOMIC DNA]</scope>
    <source>
        <strain evidence="8 9">AM26-26AC</strain>
    </source>
</reference>
<feature type="transmembrane region" description="Helical" evidence="7">
    <location>
        <begin position="172"/>
        <end position="192"/>
    </location>
</feature>